<name>A0A523UUA6_UNCT6</name>
<organism evidence="1 2">
    <name type="scientific">candidate division TA06 bacterium</name>
    <dbReference type="NCBI Taxonomy" id="2250710"/>
    <lineage>
        <taxon>Bacteria</taxon>
        <taxon>Bacteria division TA06</taxon>
    </lineage>
</organism>
<protein>
    <submittedName>
        <fullName evidence="1">Uncharacterized protein</fullName>
    </submittedName>
</protein>
<gene>
    <name evidence="1" type="ORF">E3J62_05160</name>
</gene>
<accession>A0A523UUA6</accession>
<sequence>MKMESWGFIFSRDSIPEWGLGPANRDVTLMDTYKKDYEGGEWTGTYDLVKSVGSMVIDGYVERETRSIPGDTPPGGSTIVALDWPVPAAGRSEKSLHRIHCRRTRL</sequence>
<dbReference type="EMBL" id="SOJN01000065">
    <property type="protein sequence ID" value="TET46120.1"/>
    <property type="molecule type" value="Genomic_DNA"/>
</dbReference>
<evidence type="ECO:0000313" key="2">
    <source>
        <dbReference type="Proteomes" id="UP000315525"/>
    </source>
</evidence>
<reference evidence="1 2" key="1">
    <citation type="submission" date="2019-03" db="EMBL/GenBank/DDBJ databases">
        <title>Metabolic potential of uncultured bacteria and archaea associated with petroleum seepage in deep-sea sediments.</title>
        <authorList>
            <person name="Dong X."/>
            <person name="Hubert C."/>
        </authorList>
    </citation>
    <scope>NUCLEOTIDE SEQUENCE [LARGE SCALE GENOMIC DNA]</scope>
    <source>
        <strain evidence="1">E44_bin18</strain>
    </source>
</reference>
<comment type="caution">
    <text evidence="1">The sequence shown here is derived from an EMBL/GenBank/DDBJ whole genome shotgun (WGS) entry which is preliminary data.</text>
</comment>
<proteinExistence type="predicted"/>
<dbReference type="AlphaFoldDB" id="A0A523UUA6"/>
<dbReference type="Proteomes" id="UP000315525">
    <property type="component" value="Unassembled WGS sequence"/>
</dbReference>
<evidence type="ECO:0000313" key="1">
    <source>
        <dbReference type="EMBL" id="TET46120.1"/>
    </source>
</evidence>